<dbReference type="OrthoDB" id="264795at2759"/>
<dbReference type="GeneID" id="37037478"/>
<accession>A0A316W8L6</accession>
<dbReference type="Gene3D" id="1.25.40.990">
    <property type="match status" value="1"/>
</dbReference>
<evidence type="ECO:0000313" key="3">
    <source>
        <dbReference type="EMBL" id="PWN44035.1"/>
    </source>
</evidence>
<protein>
    <recommendedName>
        <fullName evidence="2">SAC3/GANP/THP3 conserved domain-containing protein</fullName>
    </recommendedName>
</protein>
<gene>
    <name evidence="3" type="ORF">IE81DRAFT_340306</name>
</gene>
<feature type="domain" description="SAC3/GANP/THP3 conserved" evidence="2">
    <location>
        <begin position="292"/>
        <end position="593"/>
    </location>
</feature>
<dbReference type="GO" id="GO:0070390">
    <property type="term" value="C:transcription export complex 2"/>
    <property type="evidence" value="ECO:0007669"/>
    <property type="project" value="TreeGrafter"/>
</dbReference>
<feature type="region of interest" description="Disordered" evidence="1">
    <location>
        <begin position="1015"/>
        <end position="1053"/>
    </location>
</feature>
<evidence type="ECO:0000313" key="4">
    <source>
        <dbReference type="Proteomes" id="UP000245783"/>
    </source>
</evidence>
<proteinExistence type="predicted"/>
<sequence>MRKFSEILATTTSTERDHHWPLSACWKAVHQSRHCPTSFHGESCSIEEKLASKCTKPRSSAFLSLEEAATMNRNSSHDAPAKLLSRRKGAAPVSTTPKSTFSNQSAVFSQAGEGASSPSAAASTLTNGAGVANAPSAFGNTSWKPAASTTSASRPIGAAFAAAEASASSSAMPSYLFAPGAGDPDPPSSSSPAPSIGQQGSGLGRFMRSRESPGPSTISGQRNALGGMVETDAERKKRFDKDTVGSAIRFQELKEQREAMRERYIRQGVLPDDTKAQDLAATQTLRGTCMEMCSEFERVEREVQKEADPPELYPGTEKIDPRLAVKIYRRPAAGRELPLPDDVRPPAVLRRTLDYLFHTLLPTDPSSTEFAQVQGFIWNRTRAVRQDFIVQGQGGPMTIECHERIARYHILCLHWKGGRGAEEWSEQQEMEQLRKTIRSLSEFYADLRALTGKSAPNEAEFRAYELLLHHRDPDTLREIERLPPIIFDSPTLQTALRLRGLAQGAGPDKPRDGSEGSLNLWTRFFAETKKARVPYLLACLAETIIPTVRAGALRAMSSAYMAQHPPLPVQDLTNDLSFDSQEEALEFARNRGIGEQWTTEESGKKTLAVRIDNKTERALVSDVQLERSKAVPFSQIVVESKRQRWSCRDIIDGVASGATPLLNHDGGQPLPAPFHPARQPSAAPTVPSRQSATPVTDHWNAPTSRKAALPPPVISRPVQPYSAPVAATSAFDNSSSGSIWGASQLQSRLGGVQTDLVSLASESQFGSTPTPFRASTSAAARSSAHPYTKPSSSSSSFSFPSNTSSITAPFSTAPGNATSTMMGQSTKTASTPAAAVTAGAASLRATELPSGLATAAVVPQASNAQVVSGKRRKASDSFVSSPSPSSPSHGKQREASNMQSARADVAPLPVVRSLREEKGEACAALDARSPSGRRECIQFAAETLFDRALGEVLSSDLDLDELAQQGAADAFRDWNIAQNAWDLWLGRHDSVVEMAKQAERLEAVRAKLRSSRLGHDGADADAEMTDKARSSSRHLLGDRHAARQREQDLQTLSPVTIRAGKKDDDTISDGLVVAQADREDLWEPGTFFDIVATYVEAITTPALRRWRSVLVTQTSDSASEWLVRKLMLPGNLDESISQTTLSDSSGTQVELAHTTLPRKSAVIASRDVALVIFASSSAETQSDEAALEVVEGALVNARGRFAPHMLMLRWGSAAPSVAELRPAQIRKREDAFGTRIWSNVQEVRLEGSLEQLESAFGNGLDELLRFIPWRKQSASQSDAREVLSALWTPLAAAAQATDSCLRHLLEDKLVTAATPRVSAETAARVFDLLWHTINAVSRIASRLWEDDENGTENDLLVLPSDVAKLLPEDTLPLQLLLEAARESYAELGIMEDVTLRECVTMFQVPHAC</sequence>
<dbReference type="InParanoid" id="A0A316W8L6"/>
<organism evidence="3 4">
    <name type="scientific">Ceraceosorus guamensis</name>
    <dbReference type="NCBI Taxonomy" id="1522189"/>
    <lineage>
        <taxon>Eukaryota</taxon>
        <taxon>Fungi</taxon>
        <taxon>Dikarya</taxon>
        <taxon>Basidiomycota</taxon>
        <taxon>Ustilaginomycotina</taxon>
        <taxon>Exobasidiomycetes</taxon>
        <taxon>Ceraceosorales</taxon>
        <taxon>Ceraceosoraceae</taxon>
        <taxon>Ceraceosorus</taxon>
    </lineage>
</organism>
<evidence type="ECO:0000256" key="1">
    <source>
        <dbReference type="SAM" id="MobiDB-lite"/>
    </source>
</evidence>
<reference evidence="3 4" key="1">
    <citation type="journal article" date="2018" name="Mol. Biol. Evol.">
        <title>Broad Genomic Sampling Reveals a Smut Pathogenic Ancestry of the Fungal Clade Ustilaginomycotina.</title>
        <authorList>
            <person name="Kijpornyongpan T."/>
            <person name="Mondo S.J."/>
            <person name="Barry K."/>
            <person name="Sandor L."/>
            <person name="Lee J."/>
            <person name="Lipzen A."/>
            <person name="Pangilinan J."/>
            <person name="LaButti K."/>
            <person name="Hainaut M."/>
            <person name="Henrissat B."/>
            <person name="Grigoriev I.V."/>
            <person name="Spatafora J.W."/>
            <person name="Aime M.C."/>
        </authorList>
    </citation>
    <scope>NUCLEOTIDE SEQUENCE [LARGE SCALE GENOMIC DNA]</scope>
    <source>
        <strain evidence="3 4">MCA 4658</strain>
    </source>
</reference>
<dbReference type="PANTHER" id="PTHR12436:SF3">
    <property type="entry name" value="GERMINAL-CENTER ASSOCIATED NUCLEAR PROTEIN"/>
    <property type="match status" value="1"/>
</dbReference>
<feature type="compositionally biased region" description="Low complexity" evidence="1">
    <location>
        <begin position="767"/>
        <end position="800"/>
    </location>
</feature>
<dbReference type="EMBL" id="KZ819364">
    <property type="protein sequence ID" value="PWN44035.1"/>
    <property type="molecule type" value="Genomic_DNA"/>
</dbReference>
<dbReference type="PANTHER" id="PTHR12436">
    <property type="entry name" value="80 KDA MCM3-ASSOCIATED PROTEIN"/>
    <property type="match status" value="1"/>
</dbReference>
<dbReference type="GO" id="GO:0006406">
    <property type="term" value="P:mRNA export from nucleus"/>
    <property type="evidence" value="ECO:0007669"/>
    <property type="project" value="TreeGrafter"/>
</dbReference>
<feature type="region of interest" description="Disordered" evidence="1">
    <location>
        <begin position="862"/>
        <end position="908"/>
    </location>
</feature>
<evidence type="ECO:0000259" key="2">
    <source>
        <dbReference type="Pfam" id="PF03399"/>
    </source>
</evidence>
<feature type="region of interest" description="Disordered" evidence="1">
    <location>
        <begin position="659"/>
        <end position="713"/>
    </location>
</feature>
<dbReference type="Pfam" id="PF03399">
    <property type="entry name" value="SAC3_GANP"/>
    <property type="match status" value="1"/>
</dbReference>
<feature type="region of interest" description="Disordered" evidence="1">
    <location>
        <begin position="71"/>
        <end position="101"/>
    </location>
</feature>
<dbReference type="InterPro" id="IPR045107">
    <property type="entry name" value="SAC3/GANP/THP3"/>
</dbReference>
<name>A0A316W8L6_9BASI</name>
<feature type="region of interest" description="Disordered" evidence="1">
    <location>
        <begin position="177"/>
        <end position="238"/>
    </location>
</feature>
<dbReference type="Proteomes" id="UP000245783">
    <property type="component" value="Unassembled WGS sequence"/>
</dbReference>
<feature type="compositionally biased region" description="Basic and acidic residues" evidence="1">
    <location>
        <begin position="1015"/>
        <end position="1048"/>
    </location>
</feature>
<dbReference type="STRING" id="1522189.A0A316W8L6"/>
<dbReference type="RefSeq" id="XP_025371195.1">
    <property type="nucleotide sequence ID" value="XM_025515608.1"/>
</dbReference>
<dbReference type="GO" id="GO:0005737">
    <property type="term" value="C:cytoplasm"/>
    <property type="evidence" value="ECO:0007669"/>
    <property type="project" value="TreeGrafter"/>
</dbReference>
<feature type="region of interest" description="Disordered" evidence="1">
    <location>
        <begin position="763"/>
        <end position="800"/>
    </location>
</feature>
<dbReference type="InterPro" id="IPR005062">
    <property type="entry name" value="SAC3/GANP/THP3_conserved"/>
</dbReference>
<keyword evidence="4" id="KW-1185">Reference proteome</keyword>